<keyword evidence="1" id="KW-1133">Transmembrane helix</keyword>
<keyword evidence="1" id="KW-0812">Transmembrane</keyword>
<gene>
    <name evidence="2" type="ORF">B0I27_10772</name>
</gene>
<keyword evidence="3" id="KW-1185">Reference proteome</keyword>
<comment type="caution">
    <text evidence="2">The sequence shown here is derived from an EMBL/GenBank/DDBJ whole genome shotgun (WGS) entry which is preliminary data.</text>
</comment>
<evidence type="ECO:0000313" key="3">
    <source>
        <dbReference type="Proteomes" id="UP000238034"/>
    </source>
</evidence>
<feature type="transmembrane region" description="Helical" evidence="1">
    <location>
        <begin position="12"/>
        <end position="32"/>
    </location>
</feature>
<evidence type="ECO:0000256" key="1">
    <source>
        <dbReference type="SAM" id="Phobius"/>
    </source>
</evidence>
<dbReference type="OrthoDB" id="1453942at2"/>
<sequence>MLQPDVYSNQTNLLIAAVIYFLICFLVAWFFGKPRKIGFGWSLLFSICFTPIAGYLMTIYSSRSGEKIKQ</sequence>
<dbReference type="RefSeq" id="WP_106293778.1">
    <property type="nucleotide sequence ID" value="NZ_PVTH01000007.1"/>
</dbReference>
<evidence type="ECO:0000313" key="2">
    <source>
        <dbReference type="EMBL" id="PRY51487.1"/>
    </source>
</evidence>
<protein>
    <submittedName>
        <fullName evidence="2">Uncharacterized protein</fullName>
    </submittedName>
</protein>
<name>A0A2T0U0N7_9SPHI</name>
<dbReference type="AlphaFoldDB" id="A0A2T0U0N7"/>
<reference evidence="2 3" key="1">
    <citation type="submission" date="2018-03" db="EMBL/GenBank/DDBJ databases">
        <title>Genomic Encyclopedia of Type Strains, Phase III (KMG-III): the genomes of soil and plant-associated and newly described type strains.</title>
        <authorList>
            <person name="Whitman W."/>
        </authorList>
    </citation>
    <scope>NUCLEOTIDE SEQUENCE [LARGE SCALE GENOMIC DNA]</scope>
    <source>
        <strain evidence="2 3">CGMCC 1.9313</strain>
    </source>
</reference>
<proteinExistence type="predicted"/>
<accession>A0A2T0U0N7</accession>
<keyword evidence="1" id="KW-0472">Membrane</keyword>
<dbReference type="EMBL" id="PVTH01000007">
    <property type="protein sequence ID" value="PRY51487.1"/>
    <property type="molecule type" value="Genomic_DNA"/>
</dbReference>
<dbReference type="Proteomes" id="UP000238034">
    <property type="component" value="Unassembled WGS sequence"/>
</dbReference>
<feature type="transmembrane region" description="Helical" evidence="1">
    <location>
        <begin position="38"/>
        <end position="60"/>
    </location>
</feature>
<organism evidence="2 3">
    <name type="scientific">Arcticibacter pallidicorallinus</name>
    <dbReference type="NCBI Taxonomy" id="1259464"/>
    <lineage>
        <taxon>Bacteria</taxon>
        <taxon>Pseudomonadati</taxon>
        <taxon>Bacteroidota</taxon>
        <taxon>Sphingobacteriia</taxon>
        <taxon>Sphingobacteriales</taxon>
        <taxon>Sphingobacteriaceae</taxon>
        <taxon>Arcticibacter</taxon>
    </lineage>
</organism>